<keyword evidence="3" id="KW-0255">Endonuclease</keyword>
<proteinExistence type="predicted"/>
<feature type="transmembrane region" description="Helical" evidence="1">
    <location>
        <begin position="253"/>
        <end position="272"/>
    </location>
</feature>
<sequence>MKELLNFKDYFKRLRRQLILNSYYSNRIKDGKSIHASLIDWVFLIVGLTLFFLITIFNSTRRPILSIFLTFIVMGVFLVFLVVWKGRIRYKRIEEINEDVARKHIIKEVTKYNNRDFLAYIKELLEIYYNTKLIENSGHIGFTALINGEVYGVKCIKNSMEDRVSLKELRYFKEEMERQKLEEGIVITNSYFSEEVRDELDYLLIDFDGIIKMLKAVDRYPTKVEVEKMIIDGYKNKRGSIKEKFTFYERDRIYKFILLGLILYVISPFVSYTTYYRIMSFICICFGIIIGIYNLSTYMEKGKNDV</sequence>
<gene>
    <name evidence="3" type="ORF">SAMN05660923_00534</name>
</gene>
<dbReference type="EMBL" id="FNNG01000002">
    <property type="protein sequence ID" value="SDW34719.1"/>
    <property type="molecule type" value="Genomic_DNA"/>
</dbReference>
<name>A0A1H2SUK6_9FIRM</name>
<dbReference type="Pfam" id="PF04471">
    <property type="entry name" value="Mrr_cat"/>
    <property type="match status" value="1"/>
</dbReference>
<dbReference type="Gene3D" id="3.40.1350.10">
    <property type="match status" value="1"/>
</dbReference>
<reference evidence="3 4" key="1">
    <citation type="submission" date="2016-10" db="EMBL/GenBank/DDBJ databases">
        <authorList>
            <person name="de Groot N.N."/>
        </authorList>
    </citation>
    <scope>NUCLEOTIDE SEQUENCE [LARGE SCALE GENOMIC DNA]</scope>
    <source>
        <strain evidence="3 4">DSM 23310</strain>
    </source>
</reference>
<dbReference type="RefSeq" id="WP_093750613.1">
    <property type="nucleotide sequence ID" value="NZ_BSYN01000002.1"/>
</dbReference>
<keyword evidence="3" id="KW-0378">Hydrolase</keyword>
<feature type="domain" description="Restriction endonuclease type IV Mrr" evidence="2">
    <location>
        <begin position="114"/>
        <end position="213"/>
    </location>
</feature>
<keyword evidence="1" id="KW-0812">Transmembrane</keyword>
<dbReference type="AlphaFoldDB" id="A0A1H2SUK6"/>
<feature type="transmembrane region" description="Helical" evidence="1">
    <location>
        <begin position="278"/>
        <end position="295"/>
    </location>
</feature>
<keyword evidence="3" id="KW-0540">Nuclease</keyword>
<keyword evidence="1" id="KW-0472">Membrane</keyword>
<dbReference type="GO" id="GO:0009307">
    <property type="term" value="P:DNA restriction-modification system"/>
    <property type="evidence" value="ECO:0007669"/>
    <property type="project" value="InterPro"/>
</dbReference>
<keyword evidence="4" id="KW-1185">Reference proteome</keyword>
<evidence type="ECO:0000256" key="1">
    <source>
        <dbReference type="SAM" id="Phobius"/>
    </source>
</evidence>
<dbReference type="GO" id="GO:0003677">
    <property type="term" value="F:DNA binding"/>
    <property type="evidence" value="ECO:0007669"/>
    <property type="project" value="InterPro"/>
</dbReference>
<accession>A0A1H2SUK6</accession>
<evidence type="ECO:0000259" key="2">
    <source>
        <dbReference type="Pfam" id="PF04471"/>
    </source>
</evidence>
<keyword evidence="1" id="KW-1133">Transmembrane helix</keyword>
<dbReference type="Proteomes" id="UP000198828">
    <property type="component" value="Unassembled WGS sequence"/>
</dbReference>
<evidence type="ECO:0000313" key="3">
    <source>
        <dbReference type="EMBL" id="SDW34719.1"/>
    </source>
</evidence>
<dbReference type="OrthoDB" id="1706787at2"/>
<organism evidence="3 4">
    <name type="scientific">Tepidimicrobium xylanilyticum</name>
    <dbReference type="NCBI Taxonomy" id="1123352"/>
    <lineage>
        <taxon>Bacteria</taxon>
        <taxon>Bacillati</taxon>
        <taxon>Bacillota</taxon>
        <taxon>Tissierellia</taxon>
        <taxon>Tissierellales</taxon>
        <taxon>Tepidimicrobiaceae</taxon>
        <taxon>Tepidimicrobium</taxon>
    </lineage>
</organism>
<evidence type="ECO:0000313" key="4">
    <source>
        <dbReference type="Proteomes" id="UP000198828"/>
    </source>
</evidence>
<dbReference type="InterPro" id="IPR011856">
    <property type="entry name" value="tRNA_endonuc-like_dom_sf"/>
</dbReference>
<dbReference type="InterPro" id="IPR007560">
    <property type="entry name" value="Restrct_endonuc_IV_Mrr"/>
</dbReference>
<feature type="transmembrane region" description="Helical" evidence="1">
    <location>
        <begin position="38"/>
        <end position="57"/>
    </location>
</feature>
<dbReference type="GO" id="GO:0004519">
    <property type="term" value="F:endonuclease activity"/>
    <property type="evidence" value="ECO:0007669"/>
    <property type="project" value="UniProtKB-KW"/>
</dbReference>
<protein>
    <submittedName>
        <fullName evidence="3">Restriction endonuclease</fullName>
    </submittedName>
</protein>
<feature type="transmembrane region" description="Helical" evidence="1">
    <location>
        <begin position="63"/>
        <end position="84"/>
    </location>
</feature>